<feature type="transmembrane region" description="Helical" evidence="8">
    <location>
        <begin position="108"/>
        <end position="126"/>
    </location>
</feature>
<feature type="transmembrane region" description="Helical" evidence="8">
    <location>
        <begin position="329"/>
        <end position="350"/>
    </location>
</feature>
<dbReference type="Gene3D" id="1.20.1250.20">
    <property type="entry name" value="MFS general substrate transporter like domains"/>
    <property type="match status" value="1"/>
</dbReference>
<comment type="caution">
    <text evidence="10">The sequence shown here is derived from an EMBL/GenBank/DDBJ whole genome shotgun (WGS) entry which is preliminary data.</text>
</comment>
<name>A0AAD5XIX5_9FUNG</name>
<dbReference type="PROSITE" id="PS00216">
    <property type="entry name" value="SUGAR_TRANSPORT_1"/>
    <property type="match status" value="1"/>
</dbReference>
<keyword evidence="4 8" id="KW-0812">Transmembrane</keyword>
<feature type="transmembrane region" description="Helical" evidence="8">
    <location>
        <begin position="138"/>
        <end position="160"/>
    </location>
</feature>
<evidence type="ECO:0000256" key="1">
    <source>
        <dbReference type="ARBA" id="ARBA00004141"/>
    </source>
</evidence>
<dbReference type="PRINTS" id="PR00171">
    <property type="entry name" value="SUGRTRNSPORT"/>
</dbReference>
<dbReference type="PANTHER" id="PTHR48022">
    <property type="entry name" value="PLASTIDIC GLUCOSE TRANSPORTER 4"/>
    <property type="match status" value="1"/>
</dbReference>
<dbReference type="FunFam" id="1.20.1250.20:FF:000134">
    <property type="entry name" value="MFS sugar transporter protein"/>
    <property type="match status" value="1"/>
</dbReference>
<sequence length="483" mass="51887">MGSNTFSILISITAGLGGLLFGYEIGVIGQVLQIQNFIDTFGTADQNTNAWVASLFQLGCVFGAAAFSILADTLGRKRSIIVSGTIFALGGVLQAVGSSLALLLVGRLVSGFAIGIASMVVPVYLAETASTSQRGMITVIYQLMITIGILIAAIVNTIIIEASGGVDAGKDWPWRLCMGIQAVPSVFLIILVSFIPFSPRWLAEKGRHDEGLETVAKLRGLTSSDAAAIEEYQLIKDNAEYEATVGNAGWGEVFSGSNRRRVAIGMVNQAFQQLTGINVILYFGPTLYKNLGFSATVSTEIMPIVFDFINSVCTFPGMYGIDKFGRRPLLQWGAVGMAVAHFCVFFSGQAAVDQGSSSLGGLALFFVAVFYFFFASTWGPVVWSYQSEIFPLRVRAKGTAICTMTNWGAGFIITWAFPQVQSALQTKSDVYWIFFSFCVAMGVWTYFAVPETKGLSLEEIGAVFGDKTVTSANPEIVKSDTKA</sequence>
<evidence type="ECO:0000313" key="10">
    <source>
        <dbReference type="EMBL" id="KAJ3126364.1"/>
    </source>
</evidence>
<dbReference type="InterPro" id="IPR036259">
    <property type="entry name" value="MFS_trans_sf"/>
</dbReference>
<evidence type="ECO:0000259" key="9">
    <source>
        <dbReference type="PROSITE" id="PS50850"/>
    </source>
</evidence>
<dbReference type="GO" id="GO:0016020">
    <property type="term" value="C:membrane"/>
    <property type="evidence" value="ECO:0007669"/>
    <property type="project" value="UniProtKB-SubCell"/>
</dbReference>
<organism evidence="10 11">
    <name type="scientific">Physocladia obscura</name>
    <dbReference type="NCBI Taxonomy" id="109957"/>
    <lineage>
        <taxon>Eukaryota</taxon>
        <taxon>Fungi</taxon>
        <taxon>Fungi incertae sedis</taxon>
        <taxon>Chytridiomycota</taxon>
        <taxon>Chytridiomycota incertae sedis</taxon>
        <taxon>Chytridiomycetes</taxon>
        <taxon>Chytridiales</taxon>
        <taxon>Chytriomycetaceae</taxon>
        <taxon>Physocladia</taxon>
    </lineage>
</organism>
<dbReference type="InterPro" id="IPR005829">
    <property type="entry name" value="Sugar_transporter_CS"/>
</dbReference>
<feature type="transmembrane region" description="Helical" evidence="8">
    <location>
        <begin position="51"/>
        <end position="71"/>
    </location>
</feature>
<evidence type="ECO:0000256" key="2">
    <source>
        <dbReference type="ARBA" id="ARBA00010992"/>
    </source>
</evidence>
<dbReference type="SUPFAM" id="SSF103473">
    <property type="entry name" value="MFS general substrate transporter"/>
    <property type="match status" value="1"/>
</dbReference>
<dbReference type="InterPro" id="IPR005828">
    <property type="entry name" value="MFS_sugar_transport-like"/>
</dbReference>
<evidence type="ECO:0000256" key="3">
    <source>
        <dbReference type="ARBA" id="ARBA00022448"/>
    </source>
</evidence>
<comment type="similarity">
    <text evidence="2 7">Belongs to the major facilitator superfamily. Sugar transporter (TC 2.A.1.1) family.</text>
</comment>
<feature type="transmembrane region" description="Helical" evidence="8">
    <location>
        <begin position="7"/>
        <end position="31"/>
    </location>
</feature>
<gene>
    <name evidence="10" type="primary">RGT2</name>
    <name evidence="10" type="ORF">HK100_010290</name>
</gene>
<dbReference type="PROSITE" id="PS50850">
    <property type="entry name" value="MFS"/>
    <property type="match status" value="1"/>
</dbReference>
<dbReference type="Pfam" id="PF00083">
    <property type="entry name" value="Sugar_tr"/>
    <property type="match status" value="1"/>
</dbReference>
<comment type="subcellular location">
    <subcellularLocation>
        <location evidence="1">Membrane</location>
        <topology evidence="1">Multi-pass membrane protein</topology>
    </subcellularLocation>
</comment>
<feature type="transmembrane region" description="Helical" evidence="8">
    <location>
        <begin position="80"/>
        <end position="102"/>
    </location>
</feature>
<evidence type="ECO:0000256" key="4">
    <source>
        <dbReference type="ARBA" id="ARBA00022692"/>
    </source>
</evidence>
<accession>A0AAD5XIX5</accession>
<evidence type="ECO:0000256" key="6">
    <source>
        <dbReference type="ARBA" id="ARBA00023136"/>
    </source>
</evidence>
<dbReference type="AlphaFoldDB" id="A0AAD5XIX5"/>
<feature type="transmembrane region" description="Helical" evidence="8">
    <location>
        <begin position="172"/>
        <end position="197"/>
    </location>
</feature>
<keyword evidence="3 7" id="KW-0813">Transport</keyword>
<dbReference type="EMBL" id="JADGJH010000563">
    <property type="protein sequence ID" value="KAJ3126364.1"/>
    <property type="molecule type" value="Genomic_DNA"/>
</dbReference>
<evidence type="ECO:0000256" key="7">
    <source>
        <dbReference type="RuleBase" id="RU003346"/>
    </source>
</evidence>
<evidence type="ECO:0000256" key="5">
    <source>
        <dbReference type="ARBA" id="ARBA00022989"/>
    </source>
</evidence>
<evidence type="ECO:0000256" key="8">
    <source>
        <dbReference type="SAM" id="Phobius"/>
    </source>
</evidence>
<dbReference type="InterPro" id="IPR003663">
    <property type="entry name" value="Sugar/inositol_transpt"/>
</dbReference>
<dbReference type="NCBIfam" id="TIGR00879">
    <property type="entry name" value="SP"/>
    <property type="match status" value="1"/>
</dbReference>
<dbReference type="InterPro" id="IPR020846">
    <property type="entry name" value="MFS_dom"/>
</dbReference>
<protein>
    <submittedName>
        <fullName evidence="10">High-affinity glucose transporter rgt2</fullName>
    </submittedName>
</protein>
<keyword evidence="11" id="KW-1185">Reference proteome</keyword>
<dbReference type="PROSITE" id="PS00217">
    <property type="entry name" value="SUGAR_TRANSPORT_2"/>
    <property type="match status" value="1"/>
</dbReference>
<dbReference type="PANTHER" id="PTHR48022:SF2">
    <property type="entry name" value="PLASTIDIC GLUCOSE TRANSPORTER 4"/>
    <property type="match status" value="1"/>
</dbReference>
<reference evidence="10" key="1">
    <citation type="submission" date="2020-05" db="EMBL/GenBank/DDBJ databases">
        <title>Phylogenomic resolution of chytrid fungi.</title>
        <authorList>
            <person name="Stajich J.E."/>
            <person name="Amses K."/>
            <person name="Simmons R."/>
            <person name="Seto K."/>
            <person name="Myers J."/>
            <person name="Bonds A."/>
            <person name="Quandt C.A."/>
            <person name="Barry K."/>
            <person name="Liu P."/>
            <person name="Grigoriev I."/>
            <person name="Longcore J.E."/>
            <person name="James T.Y."/>
        </authorList>
    </citation>
    <scope>NUCLEOTIDE SEQUENCE</scope>
    <source>
        <strain evidence="10">JEL0513</strain>
    </source>
</reference>
<feature type="domain" description="Major facilitator superfamily (MFS) profile" evidence="9">
    <location>
        <begin position="10"/>
        <end position="453"/>
    </location>
</feature>
<feature type="transmembrane region" description="Helical" evidence="8">
    <location>
        <begin position="398"/>
        <end position="418"/>
    </location>
</feature>
<dbReference type="GO" id="GO:0005351">
    <property type="term" value="F:carbohydrate:proton symporter activity"/>
    <property type="evidence" value="ECO:0007669"/>
    <property type="project" value="TreeGrafter"/>
</dbReference>
<feature type="transmembrane region" description="Helical" evidence="8">
    <location>
        <begin position="430"/>
        <end position="449"/>
    </location>
</feature>
<feature type="transmembrane region" description="Helical" evidence="8">
    <location>
        <begin position="362"/>
        <end position="386"/>
    </location>
</feature>
<keyword evidence="6 8" id="KW-0472">Membrane</keyword>
<dbReference type="Proteomes" id="UP001211907">
    <property type="component" value="Unassembled WGS sequence"/>
</dbReference>
<proteinExistence type="inferred from homology"/>
<keyword evidence="10" id="KW-0762">Sugar transport</keyword>
<dbReference type="InterPro" id="IPR050360">
    <property type="entry name" value="MFS_Sugar_Transporters"/>
</dbReference>
<evidence type="ECO:0000313" key="11">
    <source>
        <dbReference type="Proteomes" id="UP001211907"/>
    </source>
</evidence>
<keyword evidence="5 8" id="KW-1133">Transmembrane helix</keyword>